<feature type="compositionally biased region" description="Polar residues" evidence="2">
    <location>
        <begin position="1367"/>
        <end position="1376"/>
    </location>
</feature>
<feature type="compositionally biased region" description="Low complexity" evidence="2">
    <location>
        <begin position="699"/>
        <end position="727"/>
    </location>
</feature>
<feature type="region of interest" description="Disordered" evidence="2">
    <location>
        <begin position="1"/>
        <end position="29"/>
    </location>
</feature>
<evidence type="ECO:0008006" key="5">
    <source>
        <dbReference type="Google" id="ProtNLM"/>
    </source>
</evidence>
<keyword evidence="4" id="KW-1185">Reference proteome</keyword>
<protein>
    <recommendedName>
        <fullName evidence="5">Mediator complex subunit 15 KIX domain-containing protein</fullName>
    </recommendedName>
</protein>
<feature type="region of interest" description="Disordered" evidence="2">
    <location>
        <begin position="1268"/>
        <end position="1324"/>
    </location>
</feature>
<feature type="region of interest" description="Disordered" evidence="2">
    <location>
        <begin position="698"/>
        <end position="747"/>
    </location>
</feature>
<feature type="region of interest" description="Disordered" evidence="2">
    <location>
        <begin position="1367"/>
        <end position="1395"/>
    </location>
</feature>
<dbReference type="Proteomes" id="UP001239445">
    <property type="component" value="Unassembled WGS sequence"/>
</dbReference>
<organism evidence="3 4">
    <name type="scientific">Echria macrotheca</name>
    <dbReference type="NCBI Taxonomy" id="438768"/>
    <lineage>
        <taxon>Eukaryota</taxon>
        <taxon>Fungi</taxon>
        <taxon>Dikarya</taxon>
        <taxon>Ascomycota</taxon>
        <taxon>Pezizomycotina</taxon>
        <taxon>Sordariomycetes</taxon>
        <taxon>Sordariomycetidae</taxon>
        <taxon>Sordariales</taxon>
        <taxon>Schizotheciaceae</taxon>
        <taxon>Echria</taxon>
    </lineage>
</organism>
<feature type="compositionally biased region" description="Polar residues" evidence="2">
    <location>
        <begin position="1172"/>
        <end position="1190"/>
    </location>
</feature>
<evidence type="ECO:0000313" key="3">
    <source>
        <dbReference type="EMBL" id="KAK1750731.1"/>
    </source>
</evidence>
<feature type="compositionally biased region" description="Pro residues" evidence="2">
    <location>
        <begin position="728"/>
        <end position="745"/>
    </location>
</feature>
<feature type="region of interest" description="Disordered" evidence="2">
    <location>
        <begin position="1145"/>
        <end position="1224"/>
    </location>
</feature>
<gene>
    <name evidence="3" type="ORF">QBC47DRAFT_93459</name>
</gene>
<feature type="region of interest" description="Disordered" evidence="2">
    <location>
        <begin position="534"/>
        <end position="569"/>
    </location>
</feature>
<feature type="compositionally biased region" description="Polar residues" evidence="2">
    <location>
        <begin position="492"/>
        <end position="514"/>
    </location>
</feature>
<feature type="region of interest" description="Disordered" evidence="2">
    <location>
        <begin position="492"/>
        <end position="516"/>
    </location>
</feature>
<reference evidence="3" key="1">
    <citation type="submission" date="2023-06" db="EMBL/GenBank/DDBJ databases">
        <title>Genome-scale phylogeny and comparative genomics of the fungal order Sordariales.</title>
        <authorList>
            <consortium name="Lawrence Berkeley National Laboratory"/>
            <person name="Hensen N."/>
            <person name="Bonometti L."/>
            <person name="Westerberg I."/>
            <person name="Brannstrom I.O."/>
            <person name="Guillou S."/>
            <person name="Cros-Aarteil S."/>
            <person name="Calhoun S."/>
            <person name="Haridas S."/>
            <person name="Kuo A."/>
            <person name="Mondo S."/>
            <person name="Pangilinan J."/>
            <person name="Riley R."/>
            <person name="Labutti K."/>
            <person name="Andreopoulos B."/>
            <person name="Lipzen A."/>
            <person name="Chen C."/>
            <person name="Yanf M."/>
            <person name="Daum C."/>
            <person name="Ng V."/>
            <person name="Clum A."/>
            <person name="Steindorff A."/>
            <person name="Ohm R."/>
            <person name="Martin F."/>
            <person name="Silar P."/>
            <person name="Natvig D."/>
            <person name="Lalanne C."/>
            <person name="Gautier V."/>
            <person name="Ament-Velasquez S.L."/>
            <person name="Kruys A."/>
            <person name="Hutchinson M.I."/>
            <person name="Powell A.J."/>
            <person name="Barry K."/>
            <person name="Miller A.N."/>
            <person name="Grigoriev I.V."/>
            <person name="Debuchy R."/>
            <person name="Gladieux P."/>
            <person name="Thoren M.H."/>
            <person name="Johannesson H."/>
        </authorList>
    </citation>
    <scope>NUCLEOTIDE SEQUENCE</scope>
    <source>
        <strain evidence="3">PSN4</strain>
    </source>
</reference>
<evidence type="ECO:0000256" key="2">
    <source>
        <dbReference type="SAM" id="MobiDB-lite"/>
    </source>
</evidence>
<feature type="compositionally biased region" description="Pro residues" evidence="2">
    <location>
        <begin position="1200"/>
        <end position="1209"/>
    </location>
</feature>
<dbReference type="EMBL" id="MU839845">
    <property type="protein sequence ID" value="KAK1750731.1"/>
    <property type="molecule type" value="Genomic_DNA"/>
</dbReference>
<feature type="region of interest" description="Disordered" evidence="2">
    <location>
        <begin position="1079"/>
        <end position="1130"/>
    </location>
</feature>
<evidence type="ECO:0000256" key="1">
    <source>
        <dbReference type="SAM" id="Coils"/>
    </source>
</evidence>
<feature type="compositionally biased region" description="Low complexity" evidence="2">
    <location>
        <begin position="873"/>
        <end position="896"/>
    </location>
</feature>
<comment type="caution">
    <text evidence="3">The sequence shown here is derived from an EMBL/GenBank/DDBJ whole genome shotgun (WGS) entry which is preliminary data.</text>
</comment>
<feature type="compositionally biased region" description="Low complexity" evidence="2">
    <location>
        <begin position="16"/>
        <end position="29"/>
    </location>
</feature>
<feature type="compositionally biased region" description="Pro residues" evidence="2">
    <location>
        <begin position="838"/>
        <end position="848"/>
    </location>
</feature>
<feature type="compositionally biased region" description="Polar residues" evidence="2">
    <location>
        <begin position="1268"/>
        <end position="1277"/>
    </location>
</feature>
<feature type="coiled-coil region" evidence="1">
    <location>
        <begin position="134"/>
        <end position="162"/>
    </location>
</feature>
<sequence>MAANLPMAGNGHLMMQQPQQASQQPASQRQQHIQALVYQHLANSQHSAPPGGWQSQVTLQDRLVKTMNLISNTVLALPTADFQKAVSFGLDAEKKAFQQSHDKGMYDSLMSQKVNEMVKRRQANAPNLQNQLNADAARQQAQAQLQAQQQAQQQAHQQAQQQQQHMLNQMAAARGLGQPAQHGFQHLQHPMQVSPIPQGQGQGMGGAMGPVGMMQNRPGQRPFAMPMTQQRAPGAVTPQELSGGGLRSMDQLNPMERQKVLDVAQTLYNRAEEDSKISARALISERMPAMFADYQSQGKDPAILVYQNQALAILQRQQQHQARLMHQRQQMAANVMQHPQQPGQMNGPMGNLLGPQGGAPDGQMFQPNLETIRDQQHMGIVAQQKGQLVVPANTAPGRNPAQSPMNGLPVQAPPTNPQMLGQMQRTPQGFMPVGPGGAANQARMHGVNIMQGQPGGLSGPPPNAQSPAMNTLTAPMRQPPVPMNPVTGQPMPQNNQPGAATLNPTFNHQNNPRPMQNPAVAHALANMTAEARASLNNLPPGNVPQPGGMDKWSAPGRPINNAMAGPKAQPPMTGVPNPMFAPGQSPVGPLGNANQFSMANNLTQQPGVVNTPGGQAASNQATIAFNAWSSLPKSKVMMDSLDVPPSVLHHMRGSIPADIRKWSQLKQYAQQTNMAALMQNQLYQFQLAQMKQIFEKRTQQQQQQQQQQRQQAPPQESPQAPNATPNAPGVPVPTPRPVPPLPPHVIVPQTTPQELEQVRKNQPRFANLPDADLIPIIQKLKEDQFTKKYWQQQQYLQQQQQRQQEQQQQQLLLDAQKNNAGLTEHKPVGQNFLVQTPQQPPAPVPTPTSAPQNGRQPGPSKAQLAASEAETSAPGPAAPKQARQPQPARPNASPAAGIKQQGVKRPRPEESDGDAASQPVNGASRPSAQPAAARPAQEQMVNLASEQKGGMPKPAGNDQSIMQELKRMLQEESRQQMMMSKQEHPIPMRPDEVANMTKRLVATVKTVQAFLSKLARWYAVVKDQEKARYIFRARARLASQFEDQEMTKPKGVFTMLPRDLDQIDASLATFYKDFQMLSQQRARQPGSEPTEQPKAQEAQPAVPNVQGLAQPPKATQQNRPPAAPTSTHAPALFGTQQTPIVAPTYFNSPELTRGNLKAPPPPRKKAKKEETASPSVTQAAGPSASPQTRIPSPEVKRQPAPTPTAPVPEAPKSFTCPESDCEWHTAGFPTEEAFQTHYQEEHVKPREDPFKYMNDSIMAMYGLDSDTVLTTTGQGQAQPGKPDGGATPMSRDGSMRRQGSAAGGKSIEGAGTPGKGEVAKPATGLSDFDVSRGVVEDPWAGSTINPASLFANFDPVGDNVLIDLNVYRSSTPNDTPDSGKDSGASEPNSDISEGAGLDIGIDFQPLLDADMLLDLNSFSMDAVDGDMLGDSLQFAMDDFMADASKPFQLDPVLYSMDVS</sequence>
<name>A0AAJ0F124_9PEZI</name>
<feature type="compositionally biased region" description="Low complexity" evidence="2">
    <location>
        <begin position="923"/>
        <end position="937"/>
    </location>
</feature>
<feature type="region of interest" description="Disordered" evidence="2">
    <location>
        <begin position="833"/>
        <end position="939"/>
    </location>
</feature>
<keyword evidence="1" id="KW-0175">Coiled coil</keyword>
<evidence type="ECO:0000313" key="4">
    <source>
        <dbReference type="Proteomes" id="UP001239445"/>
    </source>
</evidence>
<feature type="compositionally biased region" description="Polar residues" evidence="2">
    <location>
        <begin position="1079"/>
        <end position="1090"/>
    </location>
</feature>
<proteinExistence type="predicted"/>
<accession>A0AAJ0F124</accession>